<sequence>MTATILQSQSRGRAVQTRLAFEATAGVLATSGWKPVRFYTLTAGMDRPLVKDDQLGLAMNNARDATKRRKGLPGGSLRRTTPINLTEAGYWLSAAMARAAPTGANGDYVHAFTSGGNPTQTLSLSHLWETGDVSTDIGAAVAELSISAAKTDQAARFNMTMVGLGEVEGEAWPAGTVAAAAAADDFSDWRWRVLWNDVAIGTALNIDVNLNLGVERVNGLDGDEWPSFHHFGEIDPSGSFRLYGQGKAFRDFADTDDVGVLTLEATHPDDEENRFFRIATAGVQVSKPQREVSGGGQTSASFNFGASQDADTPAVTIELGNGVASY</sequence>
<gene>
    <name evidence="1" type="ORF">CA606_18530</name>
</gene>
<protein>
    <recommendedName>
        <fullName evidence="3">Phage tail protein</fullName>
    </recommendedName>
</protein>
<evidence type="ECO:0008006" key="3">
    <source>
        <dbReference type="Google" id="ProtNLM"/>
    </source>
</evidence>
<dbReference type="EMBL" id="CP023315">
    <property type="protein sequence ID" value="ATC34167.1"/>
    <property type="molecule type" value="Genomic_DNA"/>
</dbReference>
<reference evidence="2" key="1">
    <citation type="submission" date="2017-09" db="EMBL/GenBank/DDBJ databases">
        <title>Genome evolution observed in wild isolates of Caulobacter crescentus.</title>
        <authorList>
            <person name="Ely B."/>
            <person name="Wilson K."/>
            <person name="Scott D."/>
        </authorList>
    </citation>
    <scope>NUCLEOTIDE SEQUENCE [LARGE SCALE GENOMIC DNA]</scope>
    <source>
        <strain evidence="2">CB13b1a</strain>
    </source>
</reference>
<evidence type="ECO:0000313" key="1">
    <source>
        <dbReference type="EMBL" id="ATC34167.1"/>
    </source>
</evidence>
<proteinExistence type="predicted"/>
<evidence type="ECO:0000313" key="2">
    <source>
        <dbReference type="Proteomes" id="UP000217311"/>
    </source>
</evidence>
<dbReference type="RefSeq" id="WP_096053517.1">
    <property type="nucleotide sequence ID" value="NZ_CP023315.3"/>
</dbReference>
<organism evidence="1 2">
    <name type="scientific">Caulobacter vibrioides</name>
    <name type="common">Caulobacter crescentus</name>
    <dbReference type="NCBI Taxonomy" id="155892"/>
    <lineage>
        <taxon>Bacteria</taxon>
        <taxon>Pseudomonadati</taxon>
        <taxon>Pseudomonadota</taxon>
        <taxon>Alphaproteobacteria</taxon>
        <taxon>Caulobacterales</taxon>
        <taxon>Caulobacteraceae</taxon>
        <taxon>Caulobacter</taxon>
    </lineage>
</organism>
<accession>A0A290MPZ9</accession>
<dbReference type="Proteomes" id="UP000217311">
    <property type="component" value="Chromosome"/>
</dbReference>
<name>A0A290MPZ9_CAUVI</name>
<dbReference type="AlphaFoldDB" id="A0A290MPZ9"/>